<dbReference type="GO" id="GO:0034338">
    <property type="term" value="F:short-chain carboxylesterase activity"/>
    <property type="evidence" value="ECO:0007669"/>
    <property type="project" value="TreeGrafter"/>
</dbReference>
<gene>
    <name evidence="4" type="ORF">GGH94_001567</name>
</gene>
<protein>
    <recommendedName>
        <fullName evidence="3">AB hydrolase-1 domain-containing protein</fullName>
    </recommendedName>
</protein>
<dbReference type="Gene3D" id="3.40.50.1820">
    <property type="entry name" value="alpha/beta hydrolase"/>
    <property type="match status" value="1"/>
</dbReference>
<dbReference type="InterPro" id="IPR000073">
    <property type="entry name" value="AB_hydrolase_1"/>
</dbReference>
<evidence type="ECO:0000313" key="5">
    <source>
        <dbReference type="Proteomes" id="UP001140074"/>
    </source>
</evidence>
<evidence type="ECO:0000259" key="3">
    <source>
        <dbReference type="Pfam" id="PF00561"/>
    </source>
</evidence>
<comment type="caution">
    <text evidence="4">The sequence shown here is derived from an EMBL/GenBank/DDBJ whole genome shotgun (WGS) entry which is preliminary data.</text>
</comment>
<dbReference type="InterPro" id="IPR050960">
    <property type="entry name" value="AB_hydrolase_4_sf"/>
</dbReference>
<dbReference type="PIRSF" id="PIRSF005211">
    <property type="entry name" value="Ab_hydro_YheT"/>
    <property type="match status" value="1"/>
</dbReference>
<dbReference type="Pfam" id="PF00561">
    <property type="entry name" value="Abhydrolase_1"/>
    <property type="match status" value="1"/>
</dbReference>
<reference evidence="4" key="1">
    <citation type="submission" date="2022-07" db="EMBL/GenBank/DDBJ databases">
        <title>Phylogenomic reconstructions and comparative analyses of Kickxellomycotina fungi.</title>
        <authorList>
            <person name="Reynolds N.K."/>
            <person name="Stajich J.E."/>
            <person name="Barry K."/>
            <person name="Grigoriev I.V."/>
            <person name="Crous P."/>
            <person name="Smith M.E."/>
        </authorList>
    </citation>
    <scope>NUCLEOTIDE SEQUENCE</scope>
    <source>
        <strain evidence="4">RSA 476</strain>
    </source>
</reference>
<dbReference type="EMBL" id="JANBUY010000039">
    <property type="protein sequence ID" value="KAJ2866376.1"/>
    <property type="molecule type" value="Genomic_DNA"/>
</dbReference>
<feature type="active site" description="Charge relay system" evidence="2">
    <location>
        <position position="348"/>
    </location>
</feature>
<sequence length="404" mass="44351">MLDLLSPTGALGLVALGMGGYYSCRRYIDGCRVKVIVADAKTSVVVRQTTDKGMVTLRDVLYAECPSLTDPRRAFMVPTPYLATGLLQTIYATMRIRLCDRSSDVSYERNMLIMKDGATVSLDWCPSVEGKGPIALLLSGVGGSSQEHHIRAMAKSLVTKFKGSGFRVVVVNHRGTARTPITSPRPYDSGFTDDLRAIVHHVRTANPESKLIGIGFSMGANVLTKYIGEEGASCTLSCAVAVCCPFDIKVSSDAINQSNLLNNYVFQPAVMRTLMRAIKRAEHLTADPTWALDMTRINGAKRLWELEEELMVKISGYKNLAEYYERSGCVAYVDDISIPFLAINSLDDRITPPQGIPVAKFMINPSIALALVPHGGHLGFLTGFPPRIWFIKPIEQFVEAIIIR</sequence>
<dbReference type="InterPro" id="IPR012020">
    <property type="entry name" value="ABHD4"/>
</dbReference>
<dbReference type="Proteomes" id="UP001140074">
    <property type="component" value="Unassembled WGS sequence"/>
</dbReference>
<accession>A0A9W8M693</accession>
<feature type="active site" description="Charge relay system" evidence="2">
    <location>
        <position position="217"/>
    </location>
</feature>
<dbReference type="PANTHER" id="PTHR10794:SF63">
    <property type="entry name" value="ALPHA_BETA HYDROLASE 1, ISOFORM A"/>
    <property type="match status" value="1"/>
</dbReference>
<feature type="domain" description="AB hydrolase-1" evidence="3">
    <location>
        <begin position="136"/>
        <end position="383"/>
    </location>
</feature>
<keyword evidence="5" id="KW-1185">Reference proteome</keyword>
<dbReference type="PANTHER" id="PTHR10794">
    <property type="entry name" value="ABHYDROLASE DOMAIN-CONTAINING PROTEIN"/>
    <property type="match status" value="1"/>
</dbReference>
<comment type="similarity">
    <text evidence="1">Belongs to the AB hydrolase superfamily. AB hydrolase 4 family.</text>
</comment>
<dbReference type="SUPFAM" id="SSF53474">
    <property type="entry name" value="alpha/beta-Hydrolases"/>
    <property type="match status" value="1"/>
</dbReference>
<evidence type="ECO:0000313" key="4">
    <source>
        <dbReference type="EMBL" id="KAJ2866376.1"/>
    </source>
</evidence>
<evidence type="ECO:0000256" key="1">
    <source>
        <dbReference type="ARBA" id="ARBA00010884"/>
    </source>
</evidence>
<evidence type="ECO:0000256" key="2">
    <source>
        <dbReference type="PIRSR" id="PIRSR005211-1"/>
    </source>
</evidence>
<proteinExistence type="inferred from homology"/>
<dbReference type="GO" id="GO:0047372">
    <property type="term" value="F:monoacylglycerol lipase activity"/>
    <property type="evidence" value="ECO:0007669"/>
    <property type="project" value="TreeGrafter"/>
</dbReference>
<feature type="active site" description="Charge relay system" evidence="2">
    <location>
        <position position="377"/>
    </location>
</feature>
<dbReference type="InterPro" id="IPR029058">
    <property type="entry name" value="AB_hydrolase_fold"/>
</dbReference>
<dbReference type="AlphaFoldDB" id="A0A9W8M693"/>
<name>A0A9W8M693_9FUNG</name>
<organism evidence="4 5">
    <name type="scientific">Coemansia aciculifera</name>
    <dbReference type="NCBI Taxonomy" id="417176"/>
    <lineage>
        <taxon>Eukaryota</taxon>
        <taxon>Fungi</taxon>
        <taxon>Fungi incertae sedis</taxon>
        <taxon>Zoopagomycota</taxon>
        <taxon>Kickxellomycotina</taxon>
        <taxon>Kickxellomycetes</taxon>
        <taxon>Kickxellales</taxon>
        <taxon>Kickxellaceae</taxon>
        <taxon>Coemansia</taxon>
    </lineage>
</organism>